<evidence type="ECO:0008006" key="4">
    <source>
        <dbReference type="Google" id="ProtNLM"/>
    </source>
</evidence>
<gene>
    <name evidence="2" type="ORF">GCM10023225_15770</name>
</gene>
<comment type="caution">
    <text evidence="2">The sequence shown here is derived from an EMBL/GenBank/DDBJ whole genome shotgun (WGS) entry which is preliminary data.</text>
</comment>
<dbReference type="EMBL" id="BAABIL010000205">
    <property type="protein sequence ID" value="GAA4975519.1"/>
    <property type="molecule type" value="Genomic_DNA"/>
</dbReference>
<proteinExistence type="predicted"/>
<keyword evidence="1" id="KW-0812">Transmembrane</keyword>
<protein>
    <recommendedName>
        <fullName evidence="4">PH (Pleckstrin Homology) domain-containing protein</fullName>
    </recommendedName>
</protein>
<dbReference type="Proteomes" id="UP001501195">
    <property type="component" value="Unassembled WGS sequence"/>
</dbReference>
<keyword evidence="1" id="KW-0472">Membrane</keyword>
<reference evidence="3" key="1">
    <citation type="journal article" date="2019" name="Int. J. Syst. Evol. Microbiol.">
        <title>The Global Catalogue of Microorganisms (GCM) 10K type strain sequencing project: providing services to taxonomists for standard genome sequencing and annotation.</title>
        <authorList>
            <consortium name="The Broad Institute Genomics Platform"/>
            <consortium name="The Broad Institute Genome Sequencing Center for Infectious Disease"/>
            <person name="Wu L."/>
            <person name="Ma J."/>
        </authorList>
    </citation>
    <scope>NUCLEOTIDE SEQUENCE [LARGE SCALE GENOMIC DNA]</scope>
    <source>
        <strain evidence="3">JCM 18126</strain>
    </source>
</reference>
<evidence type="ECO:0000313" key="3">
    <source>
        <dbReference type="Proteomes" id="UP001501195"/>
    </source>
</evidence>
<evidence type="ECO:0000313" key="2">
    <source>
        <dbReference type="EMBL" id="GAA4975519.1"/>
    </source>
</evidence>
<feature type="transmembrane region" description="Helical" evidence="1">
    <location>
        <begin position="26"/>
        <end position="47"/>
    </location>
</feature>
<evidence type="ECO:0000256" key="1">
    <source>
        <dbReference type="SAM" id="Phobius"/>
    </source>
</evidence>
<accession>A0ABP9HPU9</accession>
<sequence length="161" mass="17868">MSTKSTHRTGVSGDGLDVRAPRWTRIYICLFAVVWLGLLGSFAVQGLREADPGALITVPMAALGIFLFSGLFLLRTRTEAGELVVRNVMRTRRIRREDVEDVRTGKPQGGPLTVGEAVLVLVRDGSMVSLEATMRTGWTARGRQELIDSRERLLAWTRTTR</sequence>
<feature type="transmembrane region" description="Helical" evidence="1">
    <location>
        <begin position="53"/>
        <end position="74"/>
    </location>
</feature>
<name>A0ABP9HPU9_9ACTN</name>
<organism evidence="2 3">
    <name type="scientific">Kineococcus glutinatus</name>
    <dbReference type="NCBI Taxonomy" id="1070872"/>
    <lineage>
        <taxon>Bacteria</taxon>
        <taxon>Bacillati</taxon>
        <taxon>Actinomycetota</taxon>
        <taxon>Actinomycetes</taxon>
        <taxon>Kineosporiales</taxon>
        <taxon>Kineosporiaceae</taxon>
        <taxon>Kineococcus</taxon>
    </lineage>
</organism>
<keyword evidence="1" id="KW-1133">Transmembrane helix</keyword>
<keyword evidence="3" id="KW-1185">Reference proteome</keyword>